<dbReference type="InterPro" id="IPR036514">
    <property type="entry name" value="SGNH_hydro_sf"/>
</dbReference>
<sequence length="296" mass="31061">MPVSRPILASTLAAAASLALVAGCTSTPAGSEPESVNATDEAGVPAAPPWNTSPASVAAIGDSITRAFDACGVLADCPEVSWATGTDPEVASLAHQLIGDPELLATRSWNLAESGARASDLPAQARAVTAHDPELVTIMVGGNDACAPDLASMTDTEDFRADIERAVEIVRESLPDTQIYVSSVPDLLRLWEEGSTSALARTVWGVADVCPSMLADPVAVTPEATERRDAVRERVEEFNAVLESVCAADALCRYDGGAVFGYQFTADDLSKWDWFHPNARGQAALAALAYEQISME</sequence>
<evidence type="ECO:0000313" key="4">
    <source>
        <dbReference type="EMBL" id="AKG42724.1"/>
    </source>
</evidence>
<evidence type="ECO:0000313" key="5">
    <source>
        <dbReference type="Proteomes" id="UP000034034"/>
    </source>
</evidence>
<keyword evidence="4" id="KW-0449">Lipoprotein</keyword>
<protein>
    <submittedName>
        <fullName evidence="4">Lipoprotein</fullName>
    </submittedName>
</protein>
<evidence type="ECO:0000256" key="1">
    <source>
        <dbReference type="SAM" id="MobiDB-lite"/>
    </source>
</evidence>
<dbReference type="STRING" id="408015.SXIM_13400"/>
<dbReference type="Pfam" id="PF13472">
    <property type="entry name" value="Lipase_GDSL_2"/>
    <property type="match status" value="1"/>
</dbReference>
<feature type="chain" id="PRO_5002515359" evidence="2">
    <location>
        <begin position="32"/>
        <end position="296"/>
    </location>
</feature>
<feature type="compositionally biased region" description="Polar residues" evidence="1">
    <location>
        <begin position="28"/>
        <end position="38"/>
    </location>
</feature>
<name>A0A0F7FRM2_9ACTN</name>
<dbReference type="GO" id="GO:0004620">
    <property type="term" value="F:phospholipase activity"/>
    <property type="evidence" value="ECO:0007669"/>
    <property type="project" value="InterPro"/>
</dbReference>
<evidence type="ECO:0000256" key="2">
    <source>
        <dbReference type="SAM" id="SignalP"/>
    </source>
</evidence>
<dbReference type="HOGENOM" id="CLU_1008041_0_0_11"/>
<dbReference type="AlphaFoldDB" id="A0A0F7FRM2"/>
<keyword evidence="5" id="KW-1185">Reference proteome</keyword>
<dbReference type="Gene3D" id="3.40.50.1110">
    <property type="entry name" value="SGNH hydrolase"/>
    <property type="match status" value="1"/>
</dbReference>
<gene>
    <name evidence="4" type="ORF">SXIM_13400</name>
</gene>
<keyword evidence="2" id="KW-0732">Signal</keyword>
<dbReference type="RefSeq" id="WP_030726225.1">
    <property type="nucleotide sequence ID" value="NZ_CP009922.3"/>
</dbReference>
<proteinExistence type="predicted"/>
<feature type="signal peptide" evidence="2">
    <location>
        <begin position="1"/>
        <end position="31"/>
    </location>
</feature>
<dbReference type="KEGG" id="sxi:SXIM_13400"/>
<dbReference type="PROSITE" id="PS51257">
    <property type="entry name" value="PROKAR_LIPOPROTEIN"/>
    <property type="match status" value="1"/>
</dbReference>
<dbReference type="PANTHER" id="PTHR21325:SF31">
    <property type="entry name" value="GH22081P-RELATED"/>
    <property type="match status" value="1"/>
</dbReference>
<dbReference type="PATRIC" id="fig|408015.6.peg.1373"/>
<dbReference type="PANTHER" id="PTHR21325">
    <property type="entry name" value="PHOSPHOLIPASE B, PLB1"/>
    <property type="match status" value="1"/>
</dbReference>
<dbReference type="EMBL" id="CP009922">
    <property type="protein sequence ID" value="AKG42724.1"/>
    <property type="molecule type" value="Genomic_DNA"/>
</dbReference>
<reference evidence="4" key="1">
    <citation type="submission" date="2019-08" db="EMBL/GenBank/DDBJ databases">
        <title>Complete genome sequence of a mangrove-derived Streptomyces xiamenensis.</title>
        <authorList>
            <person name="Xu J."/>
        </authorList>
    </citation>
    <scope>NUCLEOTIDE SEQUENCE</scope>
    <source>
        <strain evidence="4">318</strain>
    </source>
</reference>
<organism evidence="4 5">
    <name type="scientific">Streptomyces xiamenensis</name>
    <dbReference type="NCBI Taxonomy" id="408015"/>
    <lineage>
        <taxon>Bacteria</taxon>
        <taxon>Bacillati</taxon>
        <taxon>Actinomycetota</taxon>
        <taxon>Actinomycetes</taxon>
        <taxon>Kitasatosporales</taxon>
        <taxon>Streptomycetaceae</taxon>
        <taxon>Streptomyces</taxon>
    </lineage>
</organism>
<evidence type="ECO:0000259" key="3">
    <source>
        <dbReference type="Pfam" id="PF13472"/>
    </source>
</evidence>
<dbReference type="SUPFAM" id="SSF52266">
    <property type="entry name" value="SGNH hydrolase"/>
    <property type="match status" value="1"/>
</dbReference>
<feature type="domain" description="SGNH hydrolase-type esterase" evidence="3">
    <location>
        <begin position="59"/>
        <end position="284"/>
    </location>
</feature>
<accession>A0A0F7FRM2</accession>
<dbReference type="Proteomes" id="UP000034034">
    <property type="component" value="Chromosome"/>
</dbReference>
<feature type="region of interest" description="Disordered" evidence="1">
    <location>
        <begin position="28"/>
        <end position="50"/>
    </location>
</feature>
<dbReference type="InterPro" id="IPR038885">
    <property type="entry name" value="PLB1"/>
</dbReference>
<dbReference type="InterPro" id="IPR013830">
    <property type="entry name" value="SGNH_hydro"/>
</dbReference>